<comment type="cofactor">
    <cofactor evidence="1">
        <name>Mg(2+)</name>
        <dbReference type="ChEBI" id="CHEBI:18420"/>
    </cofactor>
</comment>
<dbReference type="RefSeq" id="WP_338607867.1">
    <property type="nucleotide sequence ID" value="NZ_CP146275.1"/>
</dbReference>
<keyword evidence="6" id="KW-0456">Lyase</keyword>
<keyword evidence="3" id="KW-0479">Metal-binding</keyword>
<dbReference type="EMBL" id="CP146275">
    <property type="protein sequence ID" value="WWT32442.1"/>
    <property type="molecule type" value="Genomic_DNA"/>
</dbReference>
<dbReference type="GO" id="GO:0016829">
    <property type="term" value="F:lyase activity"/>
    <property type="evidence" value="ECO:0007669"/>
    <property type="project" value="UniProtKB-KW"/>
</dbReference>
<proteinExistence type="inferred from homology"/>
<evidence type="ECO:0000256" key="4">
    <source>
        <dbReference type="ARBA" id="ARBA00022842"/>
    </source>
</evidence>
<keyword evidence="7" id="KW-1185">Reference proteome</keyword>
<accession>A0ABZ2HXY8</accession>
<dbReference type="Pfam" id="PF03328">
    <property type="entry name" value="HpcH_HpaI"/>
    <property type="match status" value="1"/>
</dbReference>
<dbReference type="InterPro" id="IPR015813">
    <property type="entry name" value="Pyrv/PenolPyrv_kinase-like_dom"/>
</dbReference>
<evidence type="ECO:0000256" key="3">
    <source>
        <dbReference type="ARBA" id="ARBA00022723"/>
    </source>
</evidence>
<name>A0ABZ2HXY8_9HYPH</name>
<comment type="similarity">
    <text evidence="2">Belongs to the HpcH/HpaI aldolase family.</text>
</comment>
<protein>
    <submittedName>
        <fullName evidence="6">CoA ester lyase</fullName>
    </submittedName>
</protein>
<evidence type="ECO:0000256" key="2">
    <source>
        <dbReference type="ARBA" id="ARBA00005568"/>
    </source>
</evidence>
<dbReference type="InterPro" id="IPR040442">
    <property type="entry name" value="Pyrv_kinase-like_dom_sf"/>
</dbReference>
<dbReference type="InterPro" id="IPR005000">
    <property type="entry name" value="Aldolase/citrate-lyase_domain"/>
</dbReference>
<dbReference type="SUPFAM" id="SSF51621">
    <property type="entry name" value="Phosphoenolpyruvate/pyruvate domain"/>
    <property type="match status" value="1"/>
</dbReference>
<dbReference type="InterPro" id="IPR011206">
    <property type="entry name" value="Citrate_lyase_beta/mcl1/mcl2"/>
</dbReference>
<keyword evidence="4" id="KW-0460">Magnesium</keyword>
<dbReference type="Gene3D" id="3.20.20.60">
    <property type="entry name" value="Phosphoenolpyruvate-binding domains"/>
    <property type="match status" value="1"/>
</dbReference>
<reference evidence="6 7" key="1">
    <citation type="submission" date="2024-02" db="EMBL/GenBank/DDBJ databases">
        <title>Complete genome sequence of Pelagibacterium nitratireducens ZH15.</title>
        <authorList>
            <person name="Zhao L.H."/>
        </authorList>
    </citation>
    <scope>NUCLEOTIDE SEQUENCE [LARGE SCALE GENOMIC DNA]</scope>
    <source>
        <strain evidence="6 7">ZH15</strain>
    </source>
</reference>
<organism evidence="6 7">
    <name type="scientific">Pelagibacterium nitratireducens</name>
    <dbReference type="NCBI Taxonomy" id="1046114"/>
    <lineage>
        <taxon>Bacteria</taxon>
        <taxon>Pseudomonadati</taxon>
        <taxon>Pseudomonadota</taxon>
        <taxon>Alphaproteobacteria</taxon>
        <taxon>Hyphomicrobiales</taxon>
        <taxon>Devosiaceae</taxon>
        <taxon>Pelagibacterium</taxon>
    </lineage>
</organism>
<sequence length="262" mass="27622">MRLRSLLYVPADNERFIAKAHERGADAIILDLEDSVRPEHRDAARKSLGTSIRSAGQAGAKVFVRINTESATEDATAAAGADGLYVPKASRARIEALATDGPNLLLFALIEDPMALLDVAAIAAHPAVSGLAAGGEDFATALGAVPDPDVLRTPKLLIHYAAKAHGKLSLGLFRSIADYADLSAIEHAAKEARRHGFDGASCVHPSAVPILNAVFAPTSEELDWAHRVLATAETNKAGAFRVDGRMIDAPIIARARSILSQT</sequence>
<dbReference type="PANTHER" id="PTHR32308">
    <property type="entry name" value="LYASE BETA SUBUNIT, PUTATIVE (AFU_ORTHOLOGUE AFUA_4G13030)-RELATED"/>
    <property type="match status" value="1"/>
</dbReference>
<evidence type="ECO:0000313" key="6">
    <source>
        <dbReference type="EMBL" id="WWT32442.1"/>
    </source>
</evidence>
<gene>
    <name evidence="6" type="ORF">V6617_15740</name>
</gene>
<evidence type="ECO:0000256" key="1">
    <source>
        <dbReference type="ARBA" id="ARBA00001946"/>
    </source>
</evidence>
<dbReference type="Proteomes" id="UP001369958">
    <property type="component" value="Chromosome"/>
</dbReference>
<dbReference type="PANTHER" id="PTHR32308:SF0">
    <property type="entry name" value="HPCH_HPAI ALDOLASE_CITRATE LYASE DOMAIN-CONTAINING PROTEIN"/>
    <property type="match status" value="1"/>
</dbReference>
<evidence type="ECO:0000313" key="7">
    <source>
        <dbReference type="Proteomes" id="UP001369958"/>
    </source>
</evidence>
<evidence type="ECO:0000259" key="5">
    <source>
        <dbReference type="Pfam" id="PF03328"/>
    </source>
</evidence>
<feature type="domain" description="HpcH/HpaI aldolase/citrate lyase" evidence="5">
    <location>
        <begin position="4"/>
        <end position="205"/>
    </location>
</feature>
<dbReference type="PIRSF" id="PIRSF015582">
    <property type="entry name" value="Cit_lyase_B"/>
    <property type="match status" value="1"/>
</dbReference>